<evidence type="ECO:0000313" key="2">
    <source>
        <dbReference type="EMBL" id="QXQ14315.1"/>
    </source>
</evidence>
<dbReference type="RefSeq" id="WP_157079635.1">
    <property type="nucleotide sequence ID" value="NZ_CBCRUZ010000003.1"/>
</dbReference>
<feature type="domain" description="DUF222" evidence="1">
    <location>
        <begin position="1"/>
        <end position="38"/>
    </location>
</feature>
<dbReference type="Proteomes" id="UP000887023">
    <property type="component" value="Chromosome"/>
</dbReference>
<name>A0ABX8SCJ0_9ACTN</name>
<gene>
    <name evidence="2" type="ORF">KV203_02470</name>
</gene>
<reference evidence="2" key="1">
    <citation type="submission" date="2021-07" db="EMBL/GenBank/DDBJ databases">
        <title>Candidatus Kaistella beijingensis sp. nov. isolated from a municipal wastewater treatment plant is involved in sludge foaming.</title>
        <authorList>
            <person name="Song Y."/>
            <person name="Liu S.-J."/>
        </authorList>
    </citation>
    <scope>NUCLEOTIDE SEQUENCE</scope>
    <source>
        <strain evidence="2">DSM 43998</strain>
    </source>
</reference>
<dbReference type="InterPro" id="IPR003870">
    <property type="entry name" value="DUF222"/>
</dbReference>
<evidence type="ECO:0000259" key="1">
    <source>
        <dbReference type="Pfam" id="PF02720"/>
    </source>
</evidence>
<accession>A0ABX8SCJ0</accession>
<proteinExistence type="predicted"/>
<dbReference type="Pfam" id="PF02720">
    <property type="entry name" value="DUF222"/>
    <property type="match status" value="1"/>
</dbReference>
<keyword evidence="3" id="KW-1185">Reference proteome</keyword>
<evidence type="ECO:0000313" key="3">
    <source>
        <dbReference type="Proteomes" id="UP000887023"/>
    </source>
</evidence>
<dbReference type="EMBL" id="CP079105">
    <property type="protein sequence ID" value="QXQ14315.1"/>
    <property type="molecule type" value="Genomic_DNA"/>
</dbReference>
<sequence>MATHAWHYLAVFDAHTEQPLYLGRSKRLASPDQRIVATAQYGGVRLPRVCSPRTVTRLCSA</sequence>
<organism evidence="2 3">
    <name type="scientific">Skermania pinensis</name>
    <dbReference type="NCBI Taxonomy" id="39122"/>
    <lineage>
        <taxon>Bacteria</taxon>
        <taxon>Bacillati</taxon>
        <taxon>Actinomycetota</taxon>
        <taxon>Actinomycetes</taxon>
        <taxon>Mycobacteriales</taxon>
        <taxon>Gordoniaceae</taxon>
        <taxon>Skermania</taxon>
    </lineage>
</organism>
<protein>
    <submittedName>
        <fullName evidence="2">13E12 repeat family protein</fullName>
    </submittedName>
</protein>